<sequence>MRPDLPDLNIITTKTAEELLKNPHFLSLDKFELIGIPEIFDIQSFYGHIIDNKKTWIDLHFFRQISDEYKIQLQTIVDEILVTQNRVYKVPIIGFPGITISSYRKMFTLYRRN</sequence>
<dbReference type="WBParaSite" id="PDA_v2.g8404.t1">
    <property type="protein sequence ID" value="PDA_v2.g8404.t1"/>
    <property type="gene ID" value="PDA_v2.g8404"/>
</dbReference>
<protein>
    <submittedName>
        <fullName evidence="2">Uncharacterized protein</fullName>
    </submittedName>
</protein>
<dbReference type="Proteomes" id="UP000887578">
    <property type="component" value="Unplaced"/>
</dbReference>
<name>A0A914QVY5_9BILA</name>
<organism evidence="1 2">
    <name type="scientific">Panagrolaimus davidi</name>
    <dbReference type="NCBI Taxonomy" id="227884"/>
    <lineage>
        <taxon>Eukaryota</taxon>
        <taxon>Metazoa</taxon>
        <taxon>Ecdysozoa</taxon>
        <taxon>Nematoda</taxon>
        <taxon>Chromadorea</taxon>
        <taxon>Rhabditida</taxon>
        <taxon>Tylenchina</taxon>
        <taxon>Panagrolaimomorpha</taxon>
        <taxon>Panagrolaimoidea</taxon>
        <taxon>Panagrolaimidae</taxon>
        <taxon>Panagrolaimus</taxon>
    </lineage>
</organism>
<accession>A0A914QVY5</accession>
<evidence type="ECO:0000313" key="1">
    <source>
        <dbReference type="Proteomes" id="UP000887578"/>
    </source>
</evidence>
<dbReference type="AlphaFoldDB" id="A0A914QVY5"/>
<reference evidence="2" key="1">
    <citation type="submission" date="2022-11" db="UniProtKB">
        <authorList>
            <consortium name="WormBaseParasite"/>
        </authorList>
    </citation>
    <scope>IDENTIFICATION</scope>
</reference>
<evidence type="ECO:0000313" key="2">
    <source>
        <dbReference type="WBParaSite" id="PDA_v2.g8404.t1"/>
    </source>
</evidence>
<keyword evidence="1" id="KW-1185">Reference proteome</keyword>
<proteinExistence type="predicted"/>